<keyword evidence="1" id="KW-1133">Transmembrane helix</keyword>
<dbReference type="Proteomes" id="UP000193922">
    <property type="component" value="Unassembled WGS sequence"/>
</dbReference>
<organism evidence="2 3">
    <name type="scientific">Linderina pennispora</name>
    <dbReference type="NCBI Taxonomy" id="61395"/>
    <lineage>
        <taxon>Eukaryota</taxon>
        <taxon>Fungi</taxon>
        <taxon>Fungi incertae sedis</taxon>
        <taxon>Zoopagomycota</taxon>
        <taxon>Kickxellomycotina</taxon>
        <taxon>Kickxellomycetes</taxon>
        <taxon>Kickxellales</taxon>
        <taxon>Kickxellaceae</taxon>
        <taxon>Linderina</taxon>
    </lineage>
</organism>
<gene>
    <name evidence="2" type="ORF">DL89DRAFT_298231</name>
</gene>
<proteinExistence type="predicted"/>
<sequence length="162" mass="16990">MEYTLTFLTHDKFDFSNAQQGKLLGFIGIVSTVIQGGYVRRVKSRSGSRDKALVAQGMAGCALGLLSIAICAFKAEATGYSAPSWWLWAGSFGFAQGMAPKDTGKRLGDFRSAGQIGRALGPMLRAAVCYLIGAIAVAAITTVFVSTIPSTITRGAAKAKTS</sequence>
<feature type="transmembrane region" description="Helical" evidence="1">
    <location>
        <begin position="124"/>
        <end position="145"/>
    </location>
</feature>
<dbReference type="Gene3D" id="1.20.1250.20">
    <property type="entry name" value="MFS general substrate transporter like domains"/>
    <property type="match status" value="1"/>
</dbReference>
<keyword evidence="1" id="KW-0472">Membrane</keyword>
<evidence type="ECO:0000256" key="1">
    <source>
        <dbReference type="SAM" id="Phobius"/>
    </source>
</evidence>
<dbReference type="InterPro" id="IPR036259">
    <property type="entry name" value="MFS_trans_sf"/>
</dbReference>
<protein>
    <submittedName>
        <fullName evidence="2">Uncharacterized protein</fullName>
    </submittedName>
</protein>
<dbReference type="RefSeq" id="XP_040739012.1">
    <property type="nucleotide sequence ID" value="XM_040890781.1"/>
</dbReference>
<evidence type="ECO:0000313" key="2">
    <source>
        <dbReference type="EMBL" id="ORX63632.1"/>
    </source>
</evidence>
<dbReference type="OrthoDB" id="196650at2759"/>
<feature type="transmembrane region" description="Helical" evidence="1">
    <location>
        <begin position="52"/>
        <end position="73"/>
    </location>
</feature>
<dbReference type="EMBL" id="MCFD01000173">
    <property type="protein sequence ID" value="ORX63632.1"/>
    <property type="molecule type" value="Genomic_DNA"/>
</dbReference>
<dbReference type="AlphaFoldDB" id="A0A1Y1VQR2"/>
<dbReference type="SUPFAM" id="SSF103473">
    <property type="entry name" value="MFS general substrate transporter"/>
    <property type="match status" value="1"/>
</dbReference>
<reference evidence="2 3" key="1">
    <citation type="submission" date="2016-07" db="EMBL/GenBank/DDBJ databases">
        <title>Pervasive Adenine N6-methylation of Active Genes in Fungi.</title>
        <authorList>
            <consortium name="DOE Joint Genome Institute"/>
            <person name="Mondo S.J."/>
            <person name="Dannebaum R.O."/>
            <person name="Kuo R.C."/>
            <person name="Labutti K."/>
            <person name="Haridas S."/>
            <person name="Kuo A."/>
            <person name="Salamov A."/>
            <person name="Ahrendt S.R."/>
            <person name="Lipzen A."/>
            <person name="Sullivan W."/>
            <person name="Andreopoulos W.B."/>
            <person name="Clum A."/>
            <person name="Lindquist E."/>
            <person name="Daum C."/>
            <person name="Ramamoorthy G.K."/>
            <person name="Gryganskyi A."/>
            <person name="Culley D."/>
            <person name="Magnuson J.K."/>
            <person name="James T.Y."/>
            <person name="O'Malley M.A."/>
            <person name="Stajich J.E."/>
            <person name="Spatafora J.W."/>
            <person name="Visel A."/>
            <person name="Grigoriev I.V."/>
        </authorList>
    </citation>
    <scope>NUCLEOTIDE SEQUENCE [LARGE SCALE GENOMIC DNA]</scope>
    <source>
        <strain evidence="2 3">ATCC 12442</strain>
    </source>
</reference>
<feature type="transmembrane region" description="Helical" evidence="1">
    <location>
        <begin position="23"/>
        <end position="40"/>
    </location>
</feature>
<keyword evidence="1" id="KW-0812">Transmembrane</keyword>
<keyword evidence="3" id="KW-1185">Reference proteome</keyword>
<dbReference type="GeneID" id="63807429"/>
<evidence type="ECO:0000313" key="3">
    <source>
        <dbReference type="Proteomes" id="UP000193922"/>
    </source>
</evidence>
<name>A0A1Y1VQR2_9FUNG</name>
<comment type="caution">
    <text evidence="2">The sequence shown here is derived from an EMBL/GenBank/DDBJ whole genome shotgun (WGS) entry which is preliminary data.</text>
</comment>
<accession>A0A1Y1VQR2</accession>